<evidence type="ECO:0000313" key="2">
    <source>
        <dbReference type="EnsemblMetazoa" id="CLYHEMP008998.1"/>
    </source>
</evidence>
<dbReference type="AlphaFoldDB" id="A0A7M5V374"/>
<dbReference type="EnsemblMetazoa" id="CLYHEMT008998.1">
    <property type="protein sequence ID" value="CLYHEMP008998.1"/>
    <property type="gene ID" value="CLYHEMG008998"/>
</dbReference>
<feature type="compositionally biased region" description="Low complexity" evidence="1">
    <location>
        <begin position="97"/>
        <end position="125"/>
    </location>
</feature>
<evidence type="ECO:0000256" key="1">
    <source>
        <dbReference type="SAM" id="MobiDB-lite"/>
    </source>
</evidence>
<accession>A0A7M5V374</accession>
<keyword evidence="3" id="KW-1185">Reference proteome</keyword>
<feature type="region of interest" description="Disordered" evidence="1">
    <location>
        <begin position="60"/>
        <end position="125"/>
    </location>
</feature>
<sequence length="125" mass="13148">MEKYMNIKAPYKRQSSGGNGKSDSKSSKGKSKATLKTGNEYIRGITGSSALVSSYGTMNSKINTTKSTTGTYGRSNTLGKSHSFLGGKNNNNNSSTLGKSNSILGGSKSSSSSTGRRSIFSLRKK</sequence>
<feature type="compositionally biased region" description="Polar residues" evidence="1">
    <location>
        <begin position="60"/>
        <end position="80"/>
    </location>
</feature>
<protein>
    <submittedName>
        <fullName evidence="2">Uncharacterized protein</fullName>
    </submittedName>
</protein>
<organism evidence="2 3">
    <name type="scientific">Clytia hemisphaerica</name>
    <dbReference type="NCBI Taxonomy" id="252671"/>
    <lineage>
        <taxon>Eukaryota</taxon>
        <taxon>Metazoa</taxon>
        <taxon>Cnidaria</taxon>
        <taxon>Hydrozoa</taxon>
        <taxon>Hydroidolina</taxon>
        <taxon>Leptothecata</taxon>
        <taxon>Obeliida</taxon>
        <taxon>Clytiidae</taxon>
        <taxon>Clytia</taxon>
    </lineage>
</organism>
<feature type="region of interest" description="Disordered" evidence="1">
    <location>
        <begin position="1"/>
        <end position="39"/>
    </location>
</feature>
<reference evidence="2" key="1">
    <citation type="submission" date="2021-01" db="UniProtKB">
        <authorList>
            <consortium name="EnsemblMetazoa"/>
        </authorList>
    </citation>
    <scope>IDENTIFICATION</scope>
</reference>
<name>A0A7M5V374_9CNID</name>
<evidence type="ECO:0000313" key="3">
    <source>
        <dbReference type="Proteomes" id="UP000594262"/>
    </source>
</evidence>
<dbReference type="Proteomes" id="UP000594262">
    <property type="component" value="Unplaced"/>
</dbReference>
<proteinExistence type="predicted"/>